<name>A0A1A8XLG5_9PROT</name>
<sequence length="191" mass="20908">MPPGFVPDRAESAVAAVDAQPAEIIVLGKIAAPYGLHGAVRVYPFADDPAAWSRLACWWLGREGDSPDRWRQTRLIRCKLHNDVLIAELECIADRTSAEAMGGVLVGAPRAALPPTAADEYYWTDLVGLEVVNTRDQPLGRILGLIDTPANTVFRVGDGQSAERLLPFVASVVLDVDLPARRVRVDWEIDW</sequence>
<evidence type="ECO:0000313" key="9">
    <source>
        <dbReference type="Proteomes" id="UP000199169"/>
    </source>
</evidence>
<dbReference type="Proteomes" id="UP000199169">
    <property type="component" value="Unassembled WGS sequence"/>
</dbReference>
<reference evidence="8 9" key="1">
    <citation type="submission" date="2016-06" db="EMBL/GenBank/DDBJ databases">
        <authorList>
            <person name="Kjaerup R.B."/>
            <person name="Dalgaard T.S."/>
            <person name="Juul-Madsen H.R."/>
        </authorList>
    </citation>
    <scope>NUCLEOTIDE SEQUENCE [LARGE SCALE GENOMIC DNA]</scope>
    <source>
        <strain evidence="8">3</strain>
    </source>
</reference>
<dbReference type="STRING" id="1860102.ACCAA_220020"/>
<gene>
    <name evidence="5 8" type="primary">rimM</name>
    <name evidence="8" type="ORF">ACCAA_220020</name>
</gene>
<dbReference type="InterPro" id="IPR056792">
    <property type="entry name" value="PRC_RimM"/>
</dbReference>
<dbReference type="Gene3D" id="2.40.30.60">
    <property type="entry name" value="RimM"/>
    <property type="match status" value="1"/>
</dbReference>
<feature type="domain" description="RimM N-terminal" evidence="6">
    <location>
        <begin position="27"/>
        <end position="111"/>
    </location>
</feature>
<dbReference type="SUPFAM" id="SSF50447">
    <property type="entry name" value="Translation proteins"/>
    <property type="match status" value="1"/>
</dbReference>
<comment type="function">
    <text evidence="5">An accessory protein needed during the final step in the assembly of 30S ribosomal subunit, possibly for assembly of the head region. Essential for efficient processing of 16S rRNA. May be needed both before and after RbfA during the maturation of 16S rRNA. It has affinity for free ribosomal 30S subunits but not for 70S ribosomes.</text>
</comment>
<dbReference type="EMBL" id="FLQX01000097">
    <property type="protein sequence ID" value="SBT05511.1"/>
    <property type="molecule type" value="Genomic_DNA"/>
</dbReference>
<dbReference type="InterPro" id="IPR002676">
    <property type="entry name" value="RimM_N"/>
</dbReference>
<proteinExistence type="inferred from homology"/>
<dbReference type="InterPro" id="IPR036976">
    <property type="entry name" value="RimM_N_sf"/>
</dbReference>
<protein>
    <recommendedName>
        <fullName evidence="5">Ribosome maturation factor RimM</fullName>
    </recommendedName>
</protein>
<dbReference type="InterPro" id="IPR011961">
    <property type="entry name" value="RimM"/>
</dbReference>
<dbReference type="Pfam" id="PF24986">
    <property type="entry name" value="PRC_RimM"/>
    <property type="match status" value="1"/>
</dbReference>
<dbReference type="NCBIfam" id="TIGR02273">
    <property type="entry name" value="16S_RimM"/>
    <property type="match status" value="1"/>
</dbReference>
<evidence type="ECO:0000256" key="4">
    <source>
        <dbReference type="ARBA" id="ARBA00023186"/>
    </source>
</evidence>
<dbReference type="GO" id="GO:0006364">
    <property type="term" value="P:rRNA processing"/>
    <property type="evidence" value="ECO:0007669"/>
    <property type="project" value="UniProtKB-UniRule"/>
</dbReference>
<evidence type="ECO:0000259" key="6">
    <source>
        <dbReference type="Pfam" id="PF01782"/>
    </source>
</evidence>
<dbReference type="GO" id="GO:0005737">
    <property type="term" value="C:cytoplasm"/>
    <property type="evidence" value="ECO:0007669"/>
    <property type="project" value="UniProtKB-SubCell"/>
</dbReference>
<dbReference type="InterPro" id="IPR009000">
    <property type="entry name" value="Transl_B-barrel_sf"/>
</dbReference>
<organism evidence="8 9">
    <name type="scientific">Candidatus Accumulibacter aalborgensis</name>
    <dbReference type="NCBI Taxonomy" id="1860102"/>
    <lineage>
        <taxon>Bacteria</taxon>
        <taxon>Pseudomonadati</taxon>
        <taxon>Pseudomonadota</taxon>
        <taxon>Betaproteobacteria</taxon>
        <taxon>Candidatus Accumulibacter</taxon>
    </lineage>
</organism>
<comment type="subunit">
    <text evidence="5">Binds ribosomal protein uS19.</text>
</comment>
<comment type="subcellular location">
    <subcellularLocation>
        <location evidence="5">Cytoplasm</location>
    </subcellularLocation>
</comment>
<keyword evidence="3 5" id="KW-0698">rRNA processing</keyword>
<dbReference type="HAMAP" id="MF_00014">
    <property type="entry name" value="Ribosome_mat_RimM"/>
    <property type="match status" value="1"/>
</dbReference>
<evidence type="ECO:0000256" key="3">
    <source>
        <dbReference type="ARBA" id="ARBA00022552"/>
    </source>
</evidence>
<evidence type="ECO:0000256" key="5">
    <source>
        <dbReference type="HAMAP-Rule" id="MF_00014"/>
    </source>
</evidence>
<dbReference type="PANTHER" id="PTHR33692">
    <property type="entry name" value="RIBOSOME MATURATION FACTOR RIMM"/>
    <property type="match status" value="1"/>
</dbReference>
<dbReference type="PANTHER" id="PTHR33692:SF1">
    <property type="entry name" value="RIBOSOME MATURATION FACTOR RIMM"/>
    <property type="match status" value="1"/>
</dbReference>
<feature type="domain" description="Ribosome maturation factor RimM PRC barrel" evidence="7">
    <location>
        <begin position="123"/>
        <end position="188"/>
    </location>
</feature>
<accession>A0A1A8XLG5</accession>
<dbReference type="Gene3D" id="2.30.30.240">
    <property type="entry name" value="PRC-barrel domain"/>
    <property type="match status" value="1"/>
</dbReference>
<dbReference type="GO" id="GO:0005840">
    <property type="term" value="C:ribosome"/>
    <property type="evidence" value="ECO:0007669"/>
    <property type="project" value="InterPro"/>
</dbReference>
<dbReference type="GO" id="GO:0042274">
    <property type="term" value="P:ribosomal small subunit biogenesis"/>
    <property type="evidence" value="ECO:0007669"/>
    <property type="project" value="UniProtKB-UniRule"/>
</dbReference>
<comment type="domain">
    <text evidence="5">The PRC barrel domain binds ribosomal protein uS19.</text>
</comment>
<comment type="similarity">
    <text evidence="5">Belongs to the RimM family.</text>
</comment>
<keyword evidence="4 5" id="KW-0143">Chaperone</keyword>
<evidence type="ECO:0000256" key="2">
    <source>
        <dbReference type="ARBA" id="ARBA00022517"/>
    </source>
</evidence>
<dbReference type="AlphaFoldDB" id="A0A1A8XLG5"/>
<dbReference type="GO" id="GO:0043022">
    <property type="term" value="F:ribosome binding"/>
    <property type="evidence" value="ECO:0007669"/>
    <property type="project" value="InterPro"/>
</dbReference>
<dbReference type="InterPro" id="IPR011033">
    <property type="entry name" value="PRC_barrel-like_sf"/>
</dbReference>
<keyword evidence="2 5" id="KW-0690">Ribosome biogenesis</keyword>
<dbReference type="Pfam" id="PF01782">
    <property type="entry name" value="RimM"/>
    <property type="match status" value="1"/>
</dbReference>
<keyword evidence="1 5" id="KW-0963">Cytoplasm</keyword>
<evidence type="ECO:0000313" key="8">
    <source>
        <dbReference type="EMBL" id="SBT05511.1"/>
    </source>
</evidence>
<keyword evidence="9" id="KW-1185">Reference proteome</keyword>
<evidence type="ECO:0000259" key="7">
    <source>
        <dbReference type="Pfam" id="PF24986"/>
    </source>
</evidence>
<evidence type="ECO:0000256" key="1">
    <source>
        <dbReference type="ARBA" id="ARBA00022490"/>
    </source>
</evidence>
<dbReference type="SUPFAM" id="SSF50346">
    <property type="entry name" value="PRC-barrel domain"/>
    <property type="match status" value="1"/>
</dbReference>